<feature type="non-terminal residue" evidence="2">
    <location>
        <position position="253"/>
    </location>
</feature>
<name>X1C3U3_9ZZZZ</name>
<feature type="non-terminal residue" evidence="2">
    <location>
        <position position="1"/>
    </location>
</feature>
<evidence type="ECO:0000256" key="1">
    <source>
        <dbReference type="SAM" id="Coils"/>
    </source>
</evidence>
<keyword evidence="1" id="KW-0175">Coiled coil</keyword>
<accession>X1C3U3</accession>
<protein>
    <submittedName>
        <fullName evidence="2">Uncharacterized protein</fullName>
    </submittedName>
</protein>
<sequence>QALLSEKESILNASEKVVSENKELTEYRIILSNQQKEKDIIYKAVEGLSSKRSDIISEVSDANHDKELSGLSAEIKTLLDKKKDLDRKDPDCKSTTCSFIVGALDAIKRLPMLKKQYDERKTALDSCLKIHLEGLEQIEKELKEKNQDIGSLDARMDETSFLITESESIIKEAEAKARLLPDIKVAYEKLLNLQVRETEITDSGLKIKADFESRKETNSKKLAVVETIISGLRSGMNSSLQETSSKLESEIKE</sequence>
<dbReference type="AlphaFoldDB" id="X1C3U3"/>
<gene>
    <name evidence="2" type="ORF">S01H4_26847</name>
</gene>
<comment type="caution">
    <text evidence="2">The sequence shown here is derived from an EMBL/GenBank/DDBJ whole genome shotgun (WGS) entry which is preliminary data.</text>
</comment>
<evidence type="ECO:0000313" key="2">
    <source>
        <dbReference type="EMBL" id="GAG88007.1"/>
    </source>
</evidence>
<proteinExistence type="predicted"/>
<dbReference type="EMBL" id="BART01013008">
    <property type="protein sequence ID" value="GAG88007.1"/>
    <property type="molecule type" value="Genomic_DNA"/>
</dbReference>
<organism evidence="2">
    <name type="scientific">marine sediment metagenome</name>
    <dbReference type="NCBI Taxonomy" id="412755"/>
    <lineage>
        <taxon>unclassified sequences</taxon>
        <taxon>metagenomes</taxon>
        <taxon>ecological metagenomes</taxon>
    </lineage>
</organism>
<feature type="coiled-coil region" evidence="1">
    <location>
        <begin position="128"/>
        <end position="155"/>
    </location>
</feature>
<reference evidence="2" key="1">
    <citation type="journal article" date="2014" name="Front. Microbiol.">
        <title>High frequency of phylogenetically diverse reductive dehalogenase-homologous genes in deep subseafloor sedimentary metagenomes.</title>
        <authorList>
            <person name="Kawai M."/>
            <person name="Futagami T."/>
            <person name="Toyoda A."/>
            <person name="Takaki Y."/>
            <person name="Nishi S."/>
            <person name="Hori S."/>
            <person name="Arai W."/>
            <person name="Tsubouchi T."/>
            <person name="Morono Y."/>
            <person name="Uchiyama I."/>
            <person name="Ito T."/>
            <person name="Fujiyama A."/>
            <person name="Inagaki F."/>
            <person name="Takami H."/>
        </authorList>
    </citation>
    <scope>NUCLEOTIDE SEQUENCE</scope>
    <source>
        <strain evidence="2">Expedition CK06-06</strain>
    </source>
</reference>